<keyword evidence="3" id="KW-1185">Reference proteome</keyword>
<feature type="region of interest" description="Disordered" evidence="1">
    <location>
        <begin position="169"/>
        <end position="204"/>
    </location>
</feature>
<dbReference type="AlphaFoldDB" id="A0AAN4Z0V9"/>
<name>A0AAN4Z0V9_9BILA</name>
<dbReference type="Proteomes" id="UP001328107">
    <property type="component" value="Unassembled WGS sequence"/>
</dbReference>
<gene>
    <name evidence="2" type="ORF">PMAYCL1PPCAC_00686</name>
</gene>
<protein>
    <submittedName>
        <fullName evidence="2">Uncharacterized protein</fullName>
    </submittedName>
</protein>
<feature type="compositionally biased region" description="Low complexity" evidence="1">
    <location>
        <begin position="173"/>
        <end position="188"/>
    </location>
</feature>
<feature type="compositionally biased region" description="Polar residues" evidence="1">
    <location>
        <begin position="193"/>
        <end position="204"/>
    </location>
</feature>
<evidence type="ECO:0000313" key="3">
    <source>
        <dbReference type="Proteomes" id="UP001328107"/>
    </source>
</evidence>
<accession>A0AAN4Z0V9</accession>
<reference evidence="3" key="1">
    <citation type="submission" date="2022-10" db="EMBL/GenBank/DDBJ databases">
        <title>Genome assembly of Pristionchus species.</title>
        <authorList>
            <person name="Yoshida K."/>
            <person name="Sommer R.J."/>
        </authorList>
    </citation>
    <scope>NUCLEOTIDE SEQUENCE [LARGE SCALE GENOMIC DNA]</scope>
    <source>
        <strain evidence="3">RS5460</strain>
    </source>
</reference>
<comment type="caution">
    <text evidence="2">The sequence shown here is derived from an EMBL/GenBank/DDBJ whole genome shotgun (WGS) entry which is preliminary data.</text>
</comment>
<organism evidence="2 3">
    <name type="scientific">Pristionchus mayeri</name>
    <dbReference type="NCBI Taxonomy" id="1317129"/>
    <lineage>
        <taxon>Eukaryota</taxon>
        <taxon>Metazoa</taxon>
        <taxon>Ecdysozoa</taxon>
        <taxon>Nematoda</taxon>
        <taxon>Chromadorea</taxon>
        <taxon>Rhabditida</taxon>
        <taxon>Rhabditina</taxon>
        <taxon>Diplogasteromorpha</taxon>
        <taxon>Diplogasteroidea</taxon>
        <taxon>Neodiplogasteridae</taxon>
        <taxon>Pristionchus</taxon>
    </lineage>
</organism>
<evidence type="ECO:0000313" key="2">
    <source>
        <dbReference type="EMBL" id="GMR30491.1"/>
    </source>
</evidence>
<dbReference type="EMBL" id="BTRK01000001">
    <property type="protein sequence ID" value="GMR30491.1"/>
    <property type="molecule type" value="Genomic_DNA"/>
</dbReference>
<evidence type="ECO:0000256" key="1">
    <source>
        <dbReference type="SAM" id="MobiDB-lite"/>
    </source>
</evidence>
<proteinExistence type="predicted"/>
<feature type="non-terminal residue" evidence="2">
    <location>
        <position position="1"/>
    </location>
</feature>
<sequence>FISQDLPVNDIDRIIHSTTNVDDVKTQLRQFGNTAIENRSAKIVSEMPNVAKTHPDAYSLGTNFLRANELIIGKDYRVIAVEENSGPTLRVQMMTNQEPFGVKQFLELRHGCLITSASPPLASSSHRCLIKNCAKSIIVLRAFEFYENPTEQPIGKDIPSEAIQNPVKFNIHQSSSSYPPRQRSTSSYDGVRTKSSCKYSQPTV</sequence>